<dbReference type="EMBL" id="EQ976504">
    <property type="protein sequence ID" value="EEF26781.1"/>
    <property type="molecule type" value="Genomic_DNA"/>
</dbReference>
<proteinExistence type="predicted"/>
<evidence type="ECO:0000313" key="2">
    <source>
        <dbReference type="EMBL" id="EEF26781.1"/>
    </source>
</evidence>
<feature type="compositionally biased region" description="Polar residues" evidence="1">
    <location>
        <begin position="178"/>
        <end position="187"/>
    </location>
</feature>
<keyword evidence="3" id="KW-1185">Reference proteome</keyword>
<reference evidence="3" key="1">
    <citation type="journal article" date="2010" name="Nat. Biotechnol.">
        <title>Draft genome sequence of the oilseed species Ricinus communis.</title>
        <authorList>
            <person name="Chan A.P."/>
            <person name="Crabtree J."/>
            <person name="Zhao Q."/>
            <person name="Lorenzi H."/>
            <person name="Orvis J."/>
            <person name="Puiu D."/>
            <person name="Melake-Berhan A."/>
            <person name="Jones K.M."/>
            <person name="Redman J."/>
            <person name="Chen G."/>
            <person name="Cahoon E.B."/>
            <person name="Gedil M."/>
            <person name="Stanke M."/>
            <person name="Haas B.J."/>
            <person name="Wortman J.R."/>
            <person name="Fraser-Liggett C.M."/>
            <person name="Ravel J."/>
            <person name="Rabinowicz P.D."/>
        </authorList>
    </citation>
    <scope>NUCLEOTIDE SEQUENCE [LARGE SCALE GENOMIC DNA]</scope>
    <source>
        <strain evidence="3">cv. Hale</strain>
    </source>
</reference>
<dbReference type="InParanoid" id="B9TBI0"/>
<feature type="compositionally biased region" description="Polar residues" evidence="1">
    <location>
        <begin position="154"/>
        <end position="169"/>
    </location>
</feature>
<name>B9TBI0_RICCO</name>
<sequence>MQLPGVAHQPYMRTCCLRKAEQLFQPASTDHTRFVAKNRSATVDLDGTVFQSAEQAVQRATLNARVEFHFISRLALQRRADHAHATRLIHFLRGGQHVTLARARCAVHRHELHTARERNERIVLPFIELAADSHFSHTTPSPTSSPTTRLMTRARSTSRPSMARNSVEVTTRPRATGPSGQAAPSSS</sequence>
<accession>B9TBI0</accession>
<dbReference type="AlphaFoldDB" id="B9TBI0"/>
<feature type="compositionally biased region" description="Low complexity" evidence="1">
    <location>
        <begin position="138"/>
        <end position="148"/>
    </location>
</feature>
<feature type="region of interest" description="Disordered" evidence="1">
    <location>
        <begin position="134"/>
        <end position="187"/>
    </location>
</feature>
<dbReference type="Proteomes" id="UP000008311">
    <property type="component" value="Unassembled WGS sequence"/>
</dbReference>
<evidence type="ECO:0000256" key="1">
    <source>
        <dbReference type="SAM" id="MobiDB-lite"/>
    </source>
</evidence>
<evidence type="ECO:0000313" key="3">
    <source>
        <dbReference type="Proteomes" id="UP000008311"/>
    </source>
</evidence>
<protein>
    <submittedName>
        <fullName evidence="2">Uncharacterized protein</fullName>
    </submittedName>
</protein>
<organism evidence="2 3">
    <name type="scientific">Ricinus communis</name>
    <name type="common">Castor bean</name>
    <dbReference type="NCBI Taxonomy" id="3988"/>
    <lineage>
        <taxon>Eukaryota</taxon>
        <taxon>Viridiplantae</taxon>
        <taxon>Streptophyta</taxon>
        <taxon>Embryophyta</taxon>
        <taxon>Tracheophyta</taxon>
        <taxon>Spermatophyta</taxon>
        <taxon>Magnoliopsida</taxon>
        <taxon>eudicotyledons</taxon>
        <taxon>Gunneridae</taxon>
        <taxon>Pentapetalae</taxon>
        <taxon>rosids</taxon>
        <taxon>fabids</taxon>
        <taxon>Malpighiales</taxon>
        <taxon>Euphorbiaceae</taxon>
        <taxon>Acalyphoideae</taxon>
        <taxon>Acalypheae</taxon>
        <taxon>Ricinus</taxon>
    </lineage>
</organism>
<gene>
    <name evidence="2" type="ORF">RCOM_0418220</name>
</gene>